<dbReference type="InterPro" id="IPR021842">
    <property type="entry name" value="DUF3435"/>
</dbReference>
<dbReference type="GeneID" id="69032168"/>
<name>A0ABX2VXN1_AJEDR</name>
<dbReference type="Proteomes" id="UP000002039">
    <property type="component" value="Unassembled WGS sequence"/>
</dbReference>
<proteinExistence type="predicted"/>
<dbReference type="RefSeq" id="XP_045281627.1">
    <property type="nucleotide sequence ID" value="XM_045426419.1"/>
</dbReference>
<evidence type="ECO:0000313" key="1">
    <source>
        <dbReference type="EMBL" id="OAT01900.1"/>
    </source>
</evidence>
<dbReference type="EMBL" id="EQ999978">
    <property type="protein sequence ID" value="OAT01900.1"/>
    <property type="molecule type" value="Genomic_DNA"/>
</dbReference>
<sequence>MRAREPYWNNIWDGNYFQSVPASVRDQIAGHDSNAVKYYLNNVVQEVMNVDRSSRARVQALACSLGLDTNSAAPTRPTDEQIQRIAAHPKMQALSKKNQELSARIRAAGYTSIPGQLELLSTERR</sequence>
<keyword evidence="2" id="KW-1185">Reference proteome</keyword>
<evidence type="ECO:0000313" key="2">
    <source>
        <dbReference type="Proteomes" id="UP000002039"/>
    </source>
</evidence>
<dbReference type="Pfam" id="PF11917">
    <property type="entry name" value="DUF3435"/>
    <property type="match status" value="1"/>
</dbReference>
<organism evidence="1 2">
    <name type="scientific">Ajellomyces dermatitidis (strain ER-3 / ATCC MYA-2586)</name>
    <name type="common">Blastomyces dermatitidis</name>
    <dbReference type="NCBI Taxonomy" id="559297"/>
    <lineage>
        <taxon>Eukaryota</taxon>
        <taxon>Fungi</taxon>
        <taxon>Dikarya</taxon>
        <taxon>Ascomycota</taxon>
        <taxon>Pezizomycotina</taxon>
        <taxon>Eurotiomycetes</taxon>
        <taxon>Eurotiomycetidae</taxon>
        <taxon>Onygenales</taxon>
        <taxon>Ajellomycetaceae</taxon>
        <taxon>Blastomyces</taxon>
    </lineage>
</organism>
<reference evidence="2" key="1">
    <citation type="journal article" date="2015" name="PLoS Genet.">
        <title>The dynamic genome and transcriptome of the human fungal pathogen Blastomyces and close relative Emmonsia.</title>
        <authorList>
            <person name="Munoz J.F."/>
            <person name="Gauthier G.M."/>
            <person name="Desjardins C.A."/>
            <person name="Gallo J.E."/>
            <person name="Holder J."/>
            <person name="Sullivan T.D."/>
            <person name="Marty A.J."/>
            <person name="Carmen J.C."/>
            <person name="Chen Z."/>
            <person name="Ding L."/>
            <person name="Gujja S."/>
            <person name="Magrini V."/>
            <person name="Misas E."/>
            <person name="Mitreva M."/>
            <person name="Priest M."/>
            <person name="Saif S."/>
            <person name="Whiston E.A."/>
            <person name="Young S."/>
            <person name="Zeng Q."/>
            <person name="Goldman W.E."/>
            <person name="Mardis E.R."/>
            <person name="Taylor J.W."/>
            <person name="McEwen J.G."/>
            <person name="Clay O.K."/>
            <person name="Klein B.S."/>
            <person name="Cuomo C.A."/>
        </authorList>
    </citation>
    <scope>NUCLEOTIDE SEQUENCE [LARGE SCALE GENOMIC DNA]</scope>
    <source>
        <strain evidence="2">ER-3 / ATCC MYA-2586</strain>
    </source>
</reference>
<protein>
    <submittedName>
        <fullName evidence="1">Uncharacterized protein</fullName>
    </submittedName>
</protein>
<gene>
    <name evidence="1" type="ORF">BDCG_17276</name>
</gene>
<accession>A0ABX2VXN1</accession>